<protein>
    <submittedName>
        <fullName evidence="1">Uncharacterized protein</fullName>
    </submittedName>
</protein>
<accession>A0ABT4JTJ0</accession>
<gene>
    <name evidence="1" type="ORF">O1D97_05550</name>
</gene>
<name>A0ABT4JTJ0_9GAMM</name>
<comment type="caution">
    <text evidence="1">The sequence shown here is derived from an EMBL/GenBank/DDBJ whole genome shotgun (WGS) entry which is preliminary data.</text>
</comment>
<dbReference type="RefSeq" id="WP_269123637.1">
    <property type="nucleotide sequence ID" value="NZ_JAPUBN010000011.1"/>
</dbReference>
<organism evidence="1 2">
    <name type="scientific">Marinomonas phaeophyticola</name>
    <dbReference type="NCBI Taxonomy" id="3004091"/>
    <lineage>
        <taxon>Bacteria</taxon>
        <taxon>Pseudomonadati</taxon>
        <taxon>Pseudomonadota</taxon>
        <taxon>Gammaproteobacteria</taxon>
        <taxon>Oceanospirillales</taxon>
        <taxon>Oceanospirillaceae</taxon>
        <taxon>Marinomonas</taxon>
    </lineage>
</organism>
<dbReference type="EMBL" id="JAPUBN010000011">
    <property type="protein sequence ID" value="MCZ2721128.1"/>
    <property type="molecule type" value="Genomic_DNA"/>
</dbReference>
<evidence type="ECO:0000313" key="1">
    <source>
        <dbReference type="EMBL" id="MCZ2721128.1"/>
    </source>
</evidence>
<proteinExistence type="predicted"/>
<evidence type="ECO:0000313" key="2">
    <source>
        <dbReference type="Proteomes" id="UP001149719"/>
    </source>
</evidence>
<sequence length="282" mass="32166">MIFIDPVSKLRSRKEIKHSLSQDHRKRALISKEEVDLSEAVNFQGKFILTDEGMYSLTADMSVIVLIIQTAINALCGKHLPVRAINELPEMNNEWQLNIQPPPVEAKQQRETYSEKRPAKESDIQHYALSIPVLSKDKQICDFNLSVTCNRHFAKKYMWPTPEKKIKSLPIASPYLIRFLSTLPQSLSFDFDDDGEPDQLSPLQVPTSQRTENSFSSTEFPASGLRIWVKYKDHLRLQILGDSHFGAVFVGNILPQKSQYILNDKEKTAAELNTSSHLDIEI</sequence>
<dbReference type="Proteomes" id="UP001149719">
    <property type="component" value="Unassembled WGS sequence"/>
</dbReference>
<reference evidence="1" key="1">
    <citation type="submission" date="2022-12" db="EMBL/GenBank/DDBJ databases">
        <title>Marinomonas 15G1-11 sp. nov, isolated from marine algae.</title>
        <authorList>
            <person name="Butt M."/>
            <person name="Choi D.G."/>
            <person name="Kim J.M."/>
            <person name="Lee J.K."/>
            <person name="Baek J.H."/>
            <person name="Jeon C.O."/>
        </authorList>
    </citation>
    <scope>NUCLEOTIDE SEQUENCE</scope>
    <source>
        <strain evidence="1">15G1-11</strain>
    </source>
</reference>
<keyword evidence="2" id="KW-1185">Reference proteome</keyword>